<evidence type="ECO:0008006" key="5">
    <source>
        <dbReference type="Google" id="ProtNLM"/>
    </source>
</evidence>
<proteinExistence type="predicted"/>
<gene>
    <name evidence="3" type="ORF">BCR42DRAFT_406268</name>
</gene>
<feature type="chain" id="PRO_5012417013" description="Sequence orphan" evidence="2">
    <location>
        <begin position="27"/>
        <end position="591"/>
    </location>
</feature>
<keyword evidence="4" id="KW-1185">Reference proteome</keyword>
<evidence type="ECO:0000256" key="1">
    <source>
        <dbReference type="SAM" id="MobiDB-lite"/>
    </source>
</evidence>
<dbReference type="Proteomes" id="UP000193560">
    <property type="component" value="Unassembled WGS sequence"/>
</dbReference>
<dbReference type="EMBL" id="MCGE01000004">
    <property type="protein sequence ID" value="ORZ22477.1"/>
    <property type="molecule type" value="Genomic_DNA"/>
</dbReference>
<accession>A0A1X2IUL8</accession>
<evidence type="ECO:0000313" key="3">
    <source>
        <dbReference type="EMBL" id="ORZ22477.1"/>
    </source>
</evidence>
<sequence>MKPSLHCIYLIIFTLFISLSHFNTHALNDDNNDNSHKTLLPRDPTDITTPTPSSNTNGTEPSVTSSSASTNATNTPLIPLKPARTLHYNQTEVNQTAAPNIDYLLTCQIDDPFCTKVENGIKQAIAEFAKVIDIRSKLIIKIKYYSFCTSSCSNSSFGFGIPSSQFILPFENGPDLNHVYPQALSKQLVRSFNSSPVWSASDVTIELNHDAYMASVDYEKAGSLGWNGTGVPPTGRYWFVNDTSYNNTAIDKDQIDFRYVFLHELIHGLGFLSSWAAYFWSTSSPFRRLVEGVLDDDLLKVITPGMYWHVDKEHGGPMYITGFQPTMIFDKYLVSYNSDTSYPTNMSQLGFNMQNFCQDQDKSYILNFLPLFHTTSQATSASHLWDSMAERNNILFDFAPPLVLNSSYLTNSYLNQTYRNMTLLTGSSVLDTPLEQFDQTSNRPSAAISHVDDDYNNTVDFLMTQYFISGRSLEDITQEMYQNIPVIYYNITSHNNSIITKAYASPIGPGILRILDSMGYSTALTNTSYITTGTRTQKFRSKCSDMNDSSPAKSKPTESALAASNNGVTLHSSWICMVTLSGLALFSILYI</sequence>
<keyword evidence="2" id="KW-0732">Signal</keyword>
<dbReference type="STRING" id="90262.A0A1X2IUL8"/>
<comment type="caution">
    <text evidence="3">The sequence shown here is derived from an EMBL/GenBank/DDBJ whole genome shotgun (WGS) entry which is preliminary data.</text>
</comment>
<organism evidence="3 4">
    <name type="scientific">Absidia repens</name>
    <dbReference type="NCBI Taxonomy" id="90262"/>
    <lineage>
        <taxon>Eukaryota</taxon>
        <taxon>Fungi</taxon>
        <taxon>Fungi incertae sedis</taxon>
        <taxon>Mucoromycota</taxon>
        <taxon>Mucoromycotina</taxon>
        <taxon>Mucoromycetes</taxon>
        <taxon>Mucorales</taxon>
        <taxon>Cunninghamellaceae</taxon>
        <taxon>Absidia</taxon>
    </lineage>
</organism>
<feature type="compositionally biased region" description="Low complexity" evidence="1">
    <location>
        <begin position="46"/>
        <end position="75"/>
    </location>
</feature>
<reference evidence="3 4" key="1">
    <citation type="submission" date="2016-07" db="EMBL/GenBank/DDBJ databases">
        <title>Pervasive Adenine N6-methylation of Active Genes in Fungi.</title>
        <authorList>
            <consortium name="DOE Joint Genome Institute"/>
            <person name="Mondo S.J."/>
            <person name="Dannebaum R.O."/>
            <person name="Kuo R.C."/>
            <person name="Labutti K."/>
            <person name="Haridas S."/>
            <person name="Kuo A."/>
            <person name="Salamov A."/>
            <person name="Ahrendt S.R."/>
            <person name="Lipzen A."/>
            <person name="Sullivan W."/>
            <person name="Andreopoulos W.B."/>
            <person name="Clum A."/>
            <person name="Lindquist E."/>
            <person name="Daum C."/>
            <person name="Ramamoorthy G.K."/>
            <person name="Gryganskyi A."/>
            <person name="Culley D."/>
            <person name="Magnuson J.K."/>
            <person name="James T.Y."/>
            <person name="O'Malley M.A."/>
            <person name="Stajich J.E."/>
            <person name="Spatafora J.W."/>
            <person name="Visel A."/>
            <person name="Grigoriev I.V."/>
        </authorList>
    </citation>
    <scope>NUCLEOTIDE SEQUENCE [LARGE SCALE GENOMIC DNA]</scope>
    <source>
        <strain evidence="3 4">NRRL 1336</strain>
    </source>
</reference>
<evidence type="ECO:0000256" key="2">
    <source>
        <dbReference type="SAM" id="SignalP"/>
    </source>
</evidence>
<name>A0A1X2IUL8_9FUNG</name>
<evidence type="ECO:0000313" key="4">
    <source>
        <dbReference type="Proteomes" id="UP000193560"/>
    </source>
</evidence>
<feature type="signal peptide" evidence="2">
    <location>
        <begin position="1"/>
        <end position="26"/>
    </location>
</feature>
<dbReference type="AlphaFoldDB" id="A0A1X2IUL8"/>
<protein>
    <recommendedName>
        <fullName evidence="5">Sequence orphan</fullName>
    </recommendedName>
</protein>
<dbReference type="OrthoDB" id="73465at2759"/>
<feature type="region of interest" description="Disordered" evidence="1">
    <location>
        <begin position="28"/>
        <end position="77"/>
    </location>
</feature>